<evidence type="ECO:0000256" key="5">
    <source>
        <dbReference type="ARBA" id="ARBA00022840"/>
    </source>
</evidence>
<evidence type="ECO:0000256" key="2">
    <source>
        <dbReference type="ARBA" id="ARBA00022679"/>
    </source>
</evidence>
<dbReference type="PROSITE" id="PS50011">
    <property type="entry name" value="PROTEIN_KINASE_DOM"/>
    <property type="match status" value="1"/>
</dbReference>
<sequence>MTHFEVNEHFRWAQNGGRQPGRVKVWFRRRFFDEEPVMFVPEDGFGYNPLSIGDRLTERSQKGHVYEVVRKLGYGDSSSTWLVRSDGEPRFLALKVMIVNASLRNFDNEDHELRSTFVVTKKNPKHPGYAHCLPMRDFTVCTSYHGLHMALAFDVMASGVYSLQKTLPYKVFTPRNARRIVKQVLLALQYMHEECGLVHTDLRLSNIMVPVTASDTRINKYLAQNPAKTYKPRVDLKTKKLITTVKSQPLPHFGLNPSLNNLSIKLCDYGKAIPIQKIDHRNQDQCSHILPILRAPEIILGHPWSTPVDIWSVGFLVFKLLTDNVLYPLHALITADRYKLAHMVNYMGAFPQRFLAKCTMRNSYFDPEGNPTFPNINISPLKEHVTFILGAKGVSTKEARSVAAFMERCLALDPAARPSATELLRHEWLCDI</sequence>
<dbReference type="GO" id="GO:0005524">
    <property type="term" value="F:ATP binding"/>
    <property type="evidence" value="ECO:0007669"/>
    <property type="project" value="UniProtKB-UniRule"/>
</dbReference>
<evidence type="ECO:0000256" key="6">
    <source>
        <dbReference type="PROSITE-ProRule" id="PRU10141"/>
    </source>
</evidence>
<keyword evidence="1" id="KW-0723">Serine/threonine-protein kinase</keyword>
<dbReference type="PROSITE" id="PS00109">
    <property type="entry name" value="PROTEIN_KINASE_TYR"/>
    <property type="match status" value="1"/>
</dbReference>
<reference evidence="8" key="1">
    <citation type="submission" date="2020-11" db="EMBL/GenBank/DDBJ databases">
        <authorList>
            <consortium name="DOE Joint Genome Institute"/>
            <person name="Ahrendt S."/>
            <person name="Riley R."/>
            <person name="Andreopoulos W."/>
            <person name="Labutti K."/>
            <person name="Pangilinan J."/>
            <person name="Ruiz-Duenas F.J."/>
            <person name="Barrasa J.M."/>
            <person name="Sanchez-Garcia M."/>
            <person name="Camarero S."/>
            <person name="Miyauchi S."/>
            <person name="Serrano A."/>
            <person name="Linde D."/>
            <person name="Babiker R."/>
            <person name="Drula E."/>
            <person name="Ayuso-Fernandez I."/>
            <person name="Pacheco R."/>
            <person name="Padilla G."/>
            <person name="Ferreira P."/>
            <person name="Barriuso J."/>
            <person name="Kellner H."/>
            <person name="Castanera R."/>
            <person name="Alfaro M."/>
            <person name="Ramirez L."/>
            <person name="Pisabarro A.G."/>
            <person name="Kuo A."/>
            <person name="Tritt A."/>
            <person name="Lipzen A."/>
            <person name="He G."/>
            <person name="Yan M."/>
            <person name="Ng V."/>
            <person name="Cullen D."/>
            <person name="Martin F."/>
            <person name="Rosso M.-N."/>
            <person name="Henrissat B."/>
            <person name="Hibbett D."/>
            <person name="Martinez A.T."/>
            <person name="Grigoriev I.V."/>
        </authorList>
    </citation>
    <scope>NUCLEOTIDE SEQUENCE</scope>
    <source>
        <strain evidence="8">CIRM-BRFM 674</strain>
    </source>
</reference>
<dbReference type="PANTHER" id="PTHR45646">
    <property type="entry name" value="SERINE/THREONINE-PROTEIN KINASE DOA-RELATED"/>
    <property type="match status" value="1"/>
</dbReference>
<comment type="caution">
    <text evidence="8">The sequence shown here is derived from an EMBL/GenBank/DDBJ whole genome shotgun (WGS) entry which is preliminary data.</text>
</comment>
<evidence type="ECO:0000256" key="1">
    <source>
        <dbReference type="ARBA" id="ARBA00022527"/>
    </source>
</evidence>
<dbReference type="InterPro" id="IPR017441">
    <property type="entry name" value="Protein_kinase_ATP_BS"/>
</dbReference>
<evidence type="ECO:0000256" key="4">
    <source>
        <dbReference type="ARBA" id="ARBA00022777"/>
    </source>
</evidence>
<feature type="domain" description="Protein kinase" evidence="7">
    <location>
        <begin position="66"/>
        <end position="429"/>
    </location>
</feature>
<dbReference type="SUPFAM" id="SSF56112">
    <property type="entry name" value="Protein kinase-like (PK-like)"/>
    <property type="match status" value="1"/>
</dbReference>
<keyword evidence="9" id="KW-1185">Reference proteome</keyword>
<organism evidence="8 9">
    <name type="scientific">Pholiota conissans</name>
    <dbReference type="NCBI Taxonomy" id="109636"/>
    <lineage>
        <taxon>Eukaryota</taxon>
        <taxon>Fungi</taxon>
        <taxon>Dikarya</taxon>
        <taxon>Basidiomycota</taxon>
        <taxon>Agaricomycotina</taxon>
        <taxon>Agaricomycetes</taxon>
        <taxon>Agaricomycetidae</taxon>
        <taxon>Agaricales</taxon>
        <taxon>Agaricineae</taxon>
        <taxon>Strophariaceae</taxon>
        <taxon>Pholiota</taxon>
    </lineage>
</organism>
<dbReference type="InterPro" id="IPR011009">
    <property type="entry name" value="Kinase-like_dom_sf"/>
</dbReference>
<dbReference type="AlphaFoldDB" id="A0A9P6CUS6"/>
<gene>
    <name evidence="8" type="ORF">BDN70DRAFT_893830</name>
</gene>
<evidence type="ECO:0000259" key="7">
    <source>
        <dbReference type="PROSITE" id="PS50011"/>
    </source>
</evidence>
<dbReference type="PROSITE" id="PS00107">
    <property type="entry name" value="PROTEIN_KINASE_ATP"/>
    <property type="match status" value="1"/>
</dbReference>
<evidence type="ECO:0000313" key="9">
    <source>
        <dbReference type="Proteomes" id="UP000807469"/>
    </source>
</evidence>
<dbReference type="Gene3D" id="1.10.510.10">
    <property type="entry name" value="Transferase(Phosphotransferase) domain 1"/>
    <property type="match status" value="1"/>
</dbReference>
<protein>
    <submittedName>
        <fullName evidence="8">Kinase-like protein</fullName>
    </submittedName>
</protein>
<dbReference type="InterPro" id="IPR051175">
    <property type="entry name" value="CLK_kinases"/>
</dbReference>
<dbReference type="InterPro" id="IPR008266">
    <property type="entry name" value="Tyr_kinase_AS"/>
</dbReference>
<keyword evidence="3 6" id="KW-0547">Nucleotide-binding</keyword>
<keyword evidence="2" id="KW-0808">Transferase</keyword>
<accession>A0A9P6CUS6</accession>
<dbReference type="EMBL" id="MU155187">
    <property type="protein sequence ID" value="KAF9480906.1"/>
    <property type="molecule type" value="Genomic_DNA"/>
</dbReference>
<dbReference type="InterPro" id="IPR000719">
    <property type="entry name" value="Prot_kinase_dom"/>
</dbReference>
<keyword evidence="5 6" id="KW-0067">ATP-binding</keyword>
<evidence type="ECO:0000313" key="8">
    <source>
        <dbReference type="EMBL" id="KAF9480906.1"/>
    </source>
</evidence>
<dbReference type="SMART" id="SM00220">
    <property type="entry name" value="S_TKc"/>
    <property type="match status" value="1"/>
</dbReference>
<feature type="binding site" evidence="6">
    <location>
        <position position="95"/>
    </location>
    <ligand>
        <name>ATP</name>
        <dbReference type="ChEBI" id="CHEBI:30616"/>
    </ligand>
</feature>
<dbReference type="Gene3D" id="3.30.200.20">
    <property type="entry name" value="Phosphorylase Kinase, domain 1"/>
    <property type="match status" value="1"/>
</dbReference>
<dbReference type="Pfam" id="PF00069">
    <property type="entry name" value="Pkinase"/>
    <property type="match status" value="2"/>
</dbReference>
<proteinExistence type="predicted"/>
<evidence type="ECO:0000256" key="3">
    <source>
        <dbReference type="ARBA" id="ARBA00022741"/>
    </source>
</evidence>
<name>A0A9P6CUS6_9AGAR</name>
<dbReference type="GO" id="GO:0004674">
    <property type="term" value="F:protein serine/threonine kinase activity"/>
    <property type="evidence" value="ECO:0007669"/>
    <property type="project" value="UniProtKB-KW"/>
</dbReference>
<dbReference type="OrthoDB" id="5979581at2759"/>
<dbReference type="Proteomes" id="UP000807469">
    <property type="component" value="Unassembled WGS sequence"/>
</dbReference>
<keyword evidence="4 8" id="KW-0418">Kinase</keyword>